<feature type="compositionally biased region" description="Basic and acidic residues" evidence="8">
    <location>
        <begin position="536"/>
        <end position="560"/>
    </location>
</feature>
<feature type="compositionally biased region" description="Basic and acidic residues" evidence="8">
    <location>
        <begin position="1690"/>
        <end position="1709"/>
    </location>
</feature>
<feature type="region of interest" description="Disordered" evidence="8">
    <location>
        <begin position="1308"/>
        <end position="1469"/>
    </location>
</feature>
<dbReference type="PROSITE" id="PS00229">
    <property type="entry name" value="TAU_MAP_1"/>
    <property type="match status" value="1"/>
</dbReference>
<gene>
    <name evidence="10" type="ORF">AOXY_G14504</name>
</gene>
<feature type="compositionally biased region" description="Basic and acidic residues" evidence="8">
    <location>
        <begin position="105"/>
        <end position="122"/>
    </location>
</feature>
<feature type="compositionally biased region" description="Low complexity" evidence="8">
    <location>
        <begin position="1877"/>
        <end position="1886"/>
    </location>
</feature>
<feature type="region of interest" description="Disordered" evidence="8">
    <location>
        <begin position="1"/>
        <end position="83"/>
    </location>
</feature>
<reference evidence="10" key="1">
    <citation type="submission" date="2022-02" db="EMBL/GenBank/DDBJ databases">
        <title>Atlantic sturgeon de novo genome assembly.</title>
        <authorList>
            <person name="Stock M."/>
            <person name="Klopp C."/>
            <person name="Guiguen Y."/>
            <person name="Cabau C."/>
            <person name="Parinello H."/>
            <person name="Santidrian Yebra-Pimentel E."/>
            <person name="Kuhl H."/>
            <person name="Dirks R.P."/>
            <person name="Guessner J."/>
            <person name="Wuertz S."/>
            <person name="Du K."/>
            <person name="Schartl M."/>
        </authorList>
    </citation>
    <scope>NUCLEOTIDE SEQUENCE</scope>
    <source>
        <strain evidence="10">STURGEONOMICS-FGT-2020</strain>
        <tissue evidence="10">Whole blood</tissue>
    </source>
</reference>
<feature type="compositionally biased region" description="Polar residues" evidence="8">
    <location>
        <begin position="1920"/>
        <end position="1945"/>
    </location>
</feature>
<feature type="domain" description="MAP2/Tau projection" evidence="9">
    <location>
        <begin position="522"/>
        <end position="986"/>
    </location>
</feature>
<dbReference type="GO" id="GO:0000226">
    <property type="term" value="P:microtubule cytoskeleton organization"/>
    <property type="evidence" value="ECO:0007669"/>
    <property type="project" value="TreeGrafter"/>
</dbReference>
<keyword evidence="3" id="KW-0597">Phosphoprotein</keyword>
<feature type="compositionally biased region" description="Basic residues" evidence="8">
    <location>
        <begin position="1745"/>
        <end position="1757"/>
    </location>
</feature>
<evidence type="ECO:0000256" key="3">
    <source>
        <dbReference type="ARBA" id="ARBA00022553"/>
    </source>
</evidence>
<dbReference type="PROSITE" id="PS51491">
    <property type="entry name" value="TAU_MAP_2"/>
    <property type="match status" value="3"/>
</dbReference>
<dbReference type="GO" id="GO:0043005">
    <property type="term" value="C:neuron projection"/>
    <property type="evidence" value="ECO:0007669"/>
    <property type="project" value="TreeGrafter"/>
</dbReference>
<feature type="compositionally biased region" description="Basic and acidic residues" evidence="8">
    <location>
        <begin position="1607"/>
        <end position="1628"/>
    </location>
</feature>
<feature type="region of interest" description="Disordered" evidence="8">
    <location>
        <begin position="1018"/>
        <end position="1264"/>
    </location>
</feature>
<feature type="compositionally biased region" description="Basic and acidic residues" evidence="8">
    <location>
        <begin position="23"/>
        <end position="35"/>
    </location>
</feature>
<evidence type="ECO:0000256" key="7">
    <source>
        <dbReference type="RuleBase" id="RU000686"/>
    </source>
</evidence>
<feature type="compositionally biased region" description="Basic and acidic residues" evidence="8">
    <location>
        <begin position="500"/>
        <end position="513"/>
    </location>
</feature>
<evidence type="ECO:0000313" key="11">
    <source>
        <dbReference type="Proteomes" id="UP001230051"/>
    </source>
</evidence>
<feature type="region of interest" description="Disordered" evidence="8">
    <location>
        <begin position="699"/>
        <end position="728"/>
    </location>
</feature>
<evidence type="ECO:0000256" key="1">
    <source>
        <dbReference type="ARBA" id="ARBA00004245"/>
    </source>
</evidence>
<dbReference type="GO" id="GO:0005874">
    <property type="term" value="C:microtubule"/>
    <property type="evidence" value="ECO:0007669"/>
    <property type="project" value="UniProtKB-KW"/>
</dbReference>
<evidence type="ECO:0000256" key="8">
    <source>
        <dbReference type="SAM" id="MobiDB-lite"/>
    </source>
</evidence>
<feature type="region of interest" description="Disordered" evidence="8">
    <location>
        <begin position="864"/>
        <end position="892"/>
    </location>
</feature>
<dbReference type="Pfam" id="PF00418">
    <property type="entry name" value="Tubulin-binding"/>
    <property type="match status" value="3"/>
</dbReference>
<keyword evidence="2 7" id="KW-0963">Cytoplasm</keyword>
<keyword evidence="11" id="KW-1185">Reference proteome</keyword>
<dbReference type="PANTHER" id="PTHR11501:SF15">
    <property type="entry name" value="MICROTUBULE-ASSOCIATED PROTEIN 2"/>
    <property type="match status" value="1"/>
</dbReference>
<feature type="region of interest" description="Disordered" evidence="8">
    <location>
        <begin position="1984"/>
        <end position="2005"/>
    </location>
</feature>
<dbReference type="InterPro" id="IPR027324">
    <property type="entry name" value="MAP2/MAP4/Tau"/>
</dbReference>
<evidence type="ECO:0000313" key="10">
    <source>
        <dbReference type="EMBL" id="KAK1165861.1"/>
    </source>
</evidence>
<feature type="domain" description="MAP2/Tau projection" evidence="9">
    <location>
        <begin position="1518"/>
        <end position="1756"/>
    </location>
</feature>
<feature type="compositionally biased region" description="Basic and acidic residues" evidence="8">
    <location>
        <begin position="144"/>
        <end position="155"/>
    </location>
</feature>
<organism evidence="10 11">
    <name type="scientific">Acipenser oxyrinchus oxyrinchus</name>
    <dbReference type="NCBI Taxonomy" id="40147"/>
    <lineage>
        <taxon>Eukaryota</taxon>
        <taxon>Metazoa</taxon>
        <taxon>Chordata</taxon>
        <taxon>Craniata</taxon>
        <taxon>Vertebrata</taxon>
        <taxon>Euteleostomi</taxon>
        <taxon>Actinopterygii</taxon>
        <taxon>Chondrostei</taxon>
        <taxon>Acipenseriformes</taxon>
        <taxon>Acipenseridae</taxon>
        <taxon>Acipenser</taxon>
    </lineage>
</organism>
<keyword evidence="5" id="KW-0677">Repeat</keyword>
<comment type="caution">
    <text evidence="10">The sequence shown here is derived from an EMBL/GenBank/DDBJ whole genome shotgun (WGS) entry which is preliminary data.</text>
</comment>
<feature type="compositionally biased region" description="Polar residues" evidence="8">
    <location>
        <begin position="1768"/>
        <end position="1791"/>
    </location>
</feature>
<feature type="compositionally biased region" description="Basic and acidic residues" evidence="8">
    <location>
        <begin position="568"/>
        <end position="582"/>
    </location>
</feature>
<feature type="region of interest" description="Disordered" evidence="8">
    <location>
        <begin position="2114"/>
        <end position="2137"/>
    </location>
</feature>
<feature type="compositionally biased region" description="Basic and acidic residues" evidence="8">
    <location>
        <begin position="1243"/>
        <end position="1264"/>
    </location>
</feature>
<sequence>MADGRQPEESTPQWAAPGTRSDTSAHPHTPPEYKEQPPAAAPSENGFSSYRDCPAGGAPAAASYPATKENGFNGDLASGGTVTAEQVSARIVQEVTAEAVAVLKGEQDIELQHKDTAKRLPSVEDSNLPPSPPPSPASGQIGPLKEDVGDKEKVGPLRRFQNSRERCKFLAPSISVSVPDDDPYHSDDEYYDHPLFSSEWTHSCTFPSGEDALFSLIEVEETVESPSAANEEKQSAAAAEHGSDAIEHLQQAKLKSEAQAQPCPQAEAEAASEARVPAAAPNGRGDEAGEGKTPQEALKMDTKSQGGVVSGQAPTLSSDLKEAERSEEKSNVQPKTEPQTTPPSEEDNKEDHAPAPQSKDSETLPLKGIETPAVTEPPKAESGPSESTASPAEGKIQSEDSTKPLSKESDKCTDIVKDSSEIPANTAEKSDKTYPEDQKVNLTDVSQTKDTPADKLPGDVDVPSSPKPQAPDSQSTKDKPQELIAEPLISLTKTGAGSLDKAEVTKQDKDVKPDALQAVDLSVKKEAVIISQEAASSKEEHSSVKTQENKEDKEEVKSEIDIFGAAESESKLVLDPKKEPEKQGASSIKPSEPCEDKKDTDVKQPQTSLAGAPDSKLKEEVPTEVLPTDQTGKVIETKQEPAEKEETIQEKDITEAKIQPALHDKDEPSSALDLHLKSMEKDKSGMSAYFETSALKEEEAKADAQQGEGYYELSDAREKASESFQSAIDESDASGLMETFQIADDSASVQEISYSTLAQTQDVKPAVDKPDILKSPVEDELKTLPMLEKKKDEGRLSVGRLSLEQRSYSLNIPIASLESPRTFSPLASDILSFTSGSLDEPTDYLPVTTPAVEKRPVFPPVILETTDADSPTSLPTGESKPSSQTESPSESQFQMKDYYKNGSVMAPDLPEMLDLAGARSRLTSESADTELIRRKSVPADIPALVGDTLAQLAIVDMSLKAARSESQEEIGYCVFSEYTGPMPSPADLHSPLGSPLQIFTTPVLEEYKEEIMKATECMDTQAEPAEKEVLMEEPKAEETRKEETTEDKEVKEDSSKVEPLDQHDGSCEIKESVTVEGVTKESSKTETDTQAGVSGNKEETESKLDLPAKPKVVPDVKRQTVPEVEKQEMPSEDKASESLKTDQQEEVKKGTDEVQPEKTSQEAIPEPQPKAKPLEEVIPEGMKPEHSAEEKTDVKADSKKELQAEGDSEKELQPDSASEKEPKSDTGSVKEPQLEDTPLSLAEGRELLETKDKMKDKPDLVHQEAYEEVDAEDAYELMGVLGSNEEGGAKPKPVKQVPSVEVTIEVYKAAESKQTVEELPPTAKIAEEERPEEERPDEERPEEERPKEAPLEPVLAVEPARPEEERPDEERPDEERPKEAPLEPVLAVEPARPEEERPEEERPEEAPLEPVLAVEPARPEEERPEEEKPDEERPKEAPLEPVLAVEPARPEEERPEEERPEEAPLEPVLAVEPAPVTLEAQAMEAVEQKEEGGIIEDAVEVGEEPKEVLEEIFPVMQVSTEDVDADQTLETRGAIESIVTVEDDFITVVQTIEEGDDSCHSVRFSDPVEGAVMQDATEDEDGQAEVAEEEEIQAASLEELPVAPSSPEKEVPVSECRTETYDEYKDETTIDDSILDTDSAWQDAQDDDRSIMTEKIEPLPKTESPKIRRPSLEKHAKDKALSRGKGRVSTPERKAAKKEPSMVPRDDMKKKKAVFKKAELTKKSDIQTRSPSRKIPLKPAVRYPRPAHHHSSAKRKPTAVAAAEGRQPLSTARQSRGKIANSSSSALTKIPTTKERAAAAFFPPRPSSACSLTENKSYLKSELYSVRPSSAGSRDYNINDNVQDGTTQSPEKRSSLPRPSSILTSRRAGPADHEESSTSITSSGSTAPRRPTSIRSEGRAEQRASRSGVAGTDHARSRSARSGTCTPITPGSTAITPCTPPSYSCRTPGTPGTPSYPRTPRTPGTPRSMSLARQEKKVAIIRTPPKSPATPKQLRPLNQPLPDLKNVKSKIGSTDNIKYQPKGGQIQIQSKKIDLSHVTSKCGSLSNIRYRPGGGNIRIESVKLDFKDKAHAKVGSLDNARHTPGGGQVQIESHKLSFRESARARVDHGAEIVTQSPGMSGSTSPHHHSNVSSSGSINLLESPQLATLAEDVTAALAKQGL</sequence>
<feature type="region of interest" description="Disordered" evidence="8">
    <location>
        <begin position="1827"/>
        <end position="1972"/>
    </location>
</feature>
<feature type="compositionally biased region" description="Basic and acidic residues" evidence="8">
    <location>
        <begin position="1716"/>
        <end position="1726"/>
    </location>
</feature>
<feature type="compositionally biased region" description="Basic and acidic residues" evidence="8">
    <location>
        <begin position="428"/>
        <end position="439"/>
    </location>
</feature>
<feature type="compositionally biased region" description="Basic and acidic residues" evidence="8">
    <location>
        <begin position="396"/>
        <end position="420"/>
    </location>
</feature>
<evidence type="ECO:0000256" key="4">
    <source>
        <dbReference type="ARBA" id="ARBA00022701"/>
    </source>
</evidence>
<protein>
    <recommendedName>
        <fullName evidence="7">Microtubule-associated protein</fullName>
    </recommendedName>
</protein>
<feature type="compositionally biased region" description="Polar residues" evidence="8">
    <location>
        <begin position="331"/>
        <end position="343"/>
    </location>
</feature>
<feature type="compositionally biased region" description="Basic and acidic residues" evidence="8">
    <location>
        <begin position="319"/>
        <end position="330"/>
    </location>
</feature>
<evidence type="ECO:0000256" key="6">
    <source>
        <dbReference type="ARBA" id="ARBA00023212"/>
    </source>
</evidence>
<feature type="compositionally biased region" description="Acidic residues" evidence="8">
    <location>
        <begin position="1396"/>
        <end position="1407"/>
    </location>
</feature>
<feature type="compositionally biased region" description="Basic and acidic residues" evidence="8">
    <location>
        <begin position="592"/>
        <end position="602"/>
    </location>
</feature>
<feature type="compositionally biased region" description="Polar residues" evidence="8">
    <location>
        <begin position="303"/>
        <end position="318"/>
    </location>
</feature>
<comment type="subcellular location">
    <subcellularLocation>
        <location evidence="1 7">Cytoplasm</location>
        <location evidence="1 7">Cytoskeleton</location>
    </subcellularLocation>
</comment>
<dbReference type="InterPro" id="IPR001084">
    <property type="entry name" value="MAP_tubulin-bd_rpt"/>
</dbReference>
<dbReference type="EMBL" id="JAGXEW010000012">
    <property type="protein sequence ID" value="KAK1165861.1"/>
    <property type="molecule type" value="Genomic_DNA"/>
</dbReference>
<keyword evidence="6 7" id="KW-0206">Cytoskeleton</keyword>
<proteinExistence type="predicted"/>
<evidence type="ECO:0000256" key="2">
    <source>
        <dbReference type="ARBA" id="ARBA00022490"/>
    </source>
</evidence>
<feature type="compositionally biased region" description="Low complexity" evidence="8">
    <location>
        <begin position="1946"/>
        <end position="1967"/>
    </location>
</feature>
<feature type="compositionally biased region" description="Basic and acidic residues" evidence="8">
    <location>
        <begin position="1024"/>
        <end position="1087"/>
    </location>
</feature>
<feature type="compositionally biased region" description="Low complexity" evidence="8">
    <location>
        <begin position="878"/>
        <end position="892"/>
    </location>
</feature>
<evidence type="ECO:0000259" key="9">
    <source>
        <dbReference type="Pfam" id="PF08377"/>
    </source>
</evidence>
<accession>A0AAD8DB68</accession>
<feature type="compositionally biased region" description="Low complexity" evidence="8">
    <location>
        <begin position="257"/>
        <end position="281"/>
    </location>
</feature>
<keyword evidence="4 7" id="KW-0493">Microtubule</keyword>
<dbReference type="GO" id="GO:0031175">
    <property type="term" value="P:neuron projection development"/>
    <property type="evidence" value="ECO:0007669"/>
    <property type="project" value="TreeGrafter"/>
</dbReference>
<dbReference type="Pfam" id="PF08377">
    <property type="entry name" value="MAP2_projctn"/>
    <property type="match status" value="2"/>
</dbReference>
<dbReference type="PANTHER" id="PTHR11501">
    <property type="entry name" value="MICROTUBULE-ASSOCIATED PROTEIN"/>
    <property type="match status" value="1"/>
</dbReference>
<name>A0AAD8DB68_ACIOX</name>
<feature type="compositionally biased region" description="Basic and acidic residues" evidence="8">
    <location>
        <begin position="1182"/>
        <end position="1224"/>
    </location>
</feature>
<feature type="compositionally biased region" description="Polar residues" evidence="8">
    <location>
        <begin position="440"/>
        <end position="450"/>
    </location>
</feature>
<dbReference type="GO" id="GO:0008017">
    <property type="term" value="F:microtubule binding"/>
    <property type="evidence" value="ECO:0007669"/>
    <property type="project" value="InterPro"/>
</dbReference>
<dbReference type="Proteomes" id="UP001230051">
    <property type="component" value="Unassembled WGS sequence"/>
</dbReference>
<feature type="compositionally biased region" description="Basic and acidic residues" evidence="8">
    <location>
        <begin position="1096"/>
        <end position="1160"/>
    </location>
</feature>
<feature type="compositionally biased region" description="Basic and acidic residues" evidence="8">
    <location>
        <begin position="635"/>
        <end position="655"/>
    </location>
</feature>
<feature type="compositionally biased region" description="Basic and acidic residues" evidence="8">
    <location>
        <begin position="1647"/>
        <end position="1681"/>
    </location>
</feature>
<feature type="compositionally biased region" description="Acidic residues" evidence="8">
    <location>
        <begin position="1453"/>
        <end position="1464"/>
    </location>
</feature>
<feature type="region of interest" description="Disordered" evidence="8">
    <location>
        <begin position="104"/>
        <end position="160"/>
    </location>
</feature>
<feature type="region of interest" description="Disordered" evidence="8">
    <location>
        <begin position="222"/>
        <end position="669"/>
    </location>
</feature>
<feature type="compositionally biased region" description="Polar residues" evidence="8">
    <location>
        <begin position="1827"/>
        <end position="1849"/>
    </location>
</feature>
<evidence type="ECO:0000256" key="5">
    <source>
        <dbReference type="ARBA" id="ARBA00022737"/>
    </source>
</evidence>
<dbReference type="InterPro" id="IPR013588">
    <property type="entry name" value="MAP2_projctn"/>
</dbReference>
<feature type="compositionally biased region" description="Acidic residues" evidence="8">
    <location>
        <begin position="1329"/>
        <end position="1341"/>
    </location>
</feature>
<feature type="region of interest" description="Disordered" evidence="8">
    <location>
        <begin position="1595"/>
        <end position="1792"/>
    </location>
</feature>